<feature type="region of interest" description="Disordered" evidence="7">
    <location>
        <begin position="573"/>
        <end position="727"/>
    </location>
</feature>
<evidence type="ECO:0000256" key="6">
    <source>
        <dbReference type="SAM" id="Coils"/>
    </source>
</evidence>
<reference evidence="9" key="2">
    <citation type="submission" date="2014-03" db="EMBL/GenBank/DDBJ databases">
        <authorList>
            <person name="Genoscope - CEA"/>
        </authorList>
    </citation>
    <scope>NUCLEOTIDE SEQUENCE</scope>
</reference>
<dbReference type="GO" id="GO:0016020">
    <property type="term" value="C:membrane"/>
    <property type="evidence" value="ECO:0007669"/>
    <property type="project" value="UniProtKB-SubCell"/>
</dbReference>
<protein>
    <recommendedName>
        <fullName evidence="8">A kinase-anchoring proteins AKAP-5 and AKAP-12 calmodulin (CaM)-binding domain-containing protein</fullName>
    </recommendedName>
</protein>
<feature type="region of interest" description="Disordered" evidence="7">
    <location>
        <begin position="225"/>
        <end position="292"/>
    </location>
</feature>
<dbReference type="PaxDb" id="8022-A0A060WS89"/>
<keyword evidence="4" id="KW-0472">Membrane</keyword>
<dbReference type="InterPro" id="IPR001573">
    <property type="entry name" value="AKAP_WSK"/>
</dbReference>
<dbReference type="Proteomes" id="UP000193380">
    <property type="component" value="Unassembled WGS sequence"/>
</dbReference>
<feature type="compositionally biased region" description="Basic and acidic residues" evidence="7">
    <location>
        <begin position="106"/>
        <end position="116"/>
    </location>
</feature>
<keyword evidence="2" id="KW-0597">Phosphoprotein</keyword>
<feature type="compositionally biased region" description="Basic and acidic residues" evidence="7">
    <location>
        <begin position="7"/>
        <end position="17"/>
    </location>
</feature>
<reference evidence="9" key="1">
    <citation type="journal article" date="2014" name="Nat. Commun.">
        <title>The rainbow trout genome provides novel insights into evolution after whole-genome duplication in vertebrates.</title>
        <authorList>
            <person name="Berthelot C."/>
            <person name="Brunet F."/>
            <person name="Chalopin D."/>
            <person name="Juanchich A."/>
            <person name="Bernard M."/>
            <person name="Noel B."/>
            <person name="Bento P."/>
            <person name="Da Silva C."/>
            <person name="Labadie K."/>
            <person name="Alberti A."/>
            <person name="Aury J.M."/>
            <person name="Louis A."/>
            <person name="Dehais P."/>
            <person name="Bardou P."/>
            <person name="Montfort J."/>
            <person name="Klopp C."/>
            <person name="Cabau C."/>
            <person name="Gaspin C."/>
            <person name="Thorgaard G.H."/>
            <person name="Boussaha M."/>
            <person name="Quillet E."/>
            <person name="Guyomard R."/>
            <person name="Galiana D."/>
            <person name="Bobe J."/>
            <person name="Volff J.N."/>
            <person name="Genet C."/>
            <person name="Wincker P."/>
            <person name="Jaillon O."/>
            <person name="Roest Crollius H."/>
            <person name="Guiguen Y."/>
        </authorList>
    </citation>
    <scope>NUCLEOTIDE SEQUENCE [LARGE SCALE GENOMIC DNA]</scope>
</reference>
<dbReference type="GO" id="GO:0051018">
    <property type="term" value="F:protein kinase A binding"/>
    <property type="evidence" value="ECO:0007669"/>
    <property type="project" value="InterPro"/>
</dbReference>
<feature type="compositionally biased region" description="Basic and acidic residues" evidence="7">
    <location>
        <begin position="252"/>
        <end position="273"/>
    </location>
</feature>
<dbReference type="GO" id="GO:0090036">
    <property type="term" value="P:regulation of protein kinase C signaling"/>
    <property type="evidence" value="ECO:0007669"/>
    <property type="project" value="InterPro"/>
</dbReference>
<feature type="compositionally biased region" description="Polar residues" evidence="7">
    <location>
        <begin position="657"/>
        <end position="668"/>
    </location>
</feature>
<feature type="domain" description="A kinase-anchoring proteins AKAP-5 and AKAP-12 calmodulin (CaM)-binding" evidence="8">
    <location>
        <begin position="634"/>
        <end position="654"/>
    </location>
</feature>
<name>A0A060WS89_ONCMY</name>
<feature type="compositionally biased region" description="Polar residues" evidence="7">
    <location>
        <begin position="598"/>
        <end position="622"/>
    </location>
</feature>
<feature type="compositionally biased region" description="Basic and acidic residues" evidence="7">
    <location>
        <begin position="493"/>
        <end position="506"/>
    </location>
</feature>
<dbReference type="PANTHER" id="PTHR23209">
    <property type="entry name" value="A-KINASE ANCHOR PROTEIN 12"/>
    <property type="match status" value="1"/>
</dbReference>
<keyword evidence="3" id="KW-0112">Calmodulin-binding</keyword>
<evidence type="ECO:0000259" key="8">
    <source>
        <dbReference type="PROSITE" id="PS51893"/>
    </source>
</evidence>
<dbReference type="GO" id="GO:0010739">
    <property type="term" value="P:positive regulation of protein kinase A signaling"/>
    <property type="evidence" value="ECO:0007669"/>
    <property type="project" value="InterPro"/>
</dbReference>
<evidence type="ECO:0000256" key="3">
    <source>
        <dbReference type="ARBA" id="ARBA00022860"/>
    </source>
</evidence>
<dbReference type="InterPro" id="IPR028540">
    <property type="entry name" value="AKAP12"/>
</dbReference>
<evidence type="ECO:0000256" key="5">
    <source>
        <dbReference type="ARBA" id="ARBA00023288"/>
    </source>
</evidence>
<feature type="compositionally biased region" description="Basic and acidic residues" evidence="7">
    <location>
        <begin position="318"/>
        <end position="355"/>
    </location>
</feature>
<dbReference type="STRING" id="8022.A0A060WS89"/>
<accession>A0A060WS89</accession>
<dbReference type="EMBL" id="FR904586">
    <property type="protein sequence ID" value="CDQ67480.1"/>
    <property type="molecule type" value="Genomic_DNA"/>
</dbReference>
<feature type="region of interest" description="Disordered" evidence="7">
    <location>
        <begin position="150"/>
        <end position="200"/>
    </location>
</feature>
<dbReference type="GO" id="GO:0005516">
    <property type="term" value="F:calmodulin binding"/>
    <property type="evidence" value="ECO:0007669"/>
    <property type="project" value="UniProtKB-KW"/>
</dbReference>
<evidence type="ECO:0000256" key="4">
    <source>
        <dbReference type="ARBA" id="ARBA00023136"/>
    </source>
</evidence>
<feature type="compositionally biased region" description="Basic and acidic residues" evidence="7">
    <location>
        <begin position="150"/>
        <end position="178"/>
    </location>
</feature>
<feature type="region of interest" description="Disordered" evidence="7">
    <location>
        <begin position="310"/>
        <end position="372"/>
    </location>
</feature>
<feature type="region of interest" description="Disordered" evidence="7">
    <location>
        <begin position="484"/>
        <end position="552"/>
    </location>
</feature>
<evidence type="ECO:0000256" key="2">
    <source>
        <dbReference type="ARBA" id="ARBA00022553"/>
    </source>
</evidence>
<evidence type="ECO:0000256" key="1">
    <source>
        <dbReference type="ARBA" id="ARBA00004635"/>
    </source>
</evidence>
<keyword evidence="6" id="KW-0175">Coiled coil</keyword>
<feature type="compositionally biased region" description="Basic and acidic residues" evidence="7">
    <location>
        <begin position="535"/>
        <end position="552"/>
    </location>
</feature>
<gene>
    <name evidence="9" type="ORF">GSONMT00010035001</name>
</gene>
<keyword evidence="5" id="KW-0449">Lipoprotein</keyword>
<feature type="region of interest" description="Disordered" evidence="7">
    <location>
        <begin position="1"/>
        <end position="37"/>
    </location>
</feature>
<sequence length="1536" mass="168636">MGATESTRPEGSSKSEDGDTVANEESANNVQDGESIDAKLLQKNGQISGLSEKAEDKTEEVNVLCDDGVVAEVGETNSSIVSQKEDIPEMIETLTEEVPPLENTDSDGKESPHVDDEASTNETETEVKLNEVNDSFKKFFSSIGLKFTLKKDSDTIPEVSPKKEEGEARTPEDSKDTEEATIDNAEENTGQSTPEDLTDDTIKECVGHTPELVDDTLEANIDEAPNNVVADSPVEPADDSTSHPTMTDLTFEEFHNETTKEQTTEMIESKEEITPEEVAQAEGEAPPTPIPIVEEMSPFKRFFLTGKIHKQVKQPMKQPKEEPKEEVMEEVKEEPKTEPKEEVNEEPKDEVKEEVIPTEETDTPAPTIPDVEEEIISPIKKFFTTGIFAGLKKKKTHLGEETPKDETVEKEHELQSIDKQEYVNTPEEAGLEQEQTKDEIKEQSPSLGFHTVISNEAELLSSQEKAKNQGSPLRKLLYGAGLKKLSRKRRGKKSDELTRSGEHVTEDLLSSTESEEYQRGEHPASSTEELAAEQLAHEGPKQSEGEQVLERFTEETKKKVEISVSWEALLCGSAKRRGRKTSDSEEEAPMNEGETLSEPGNTAESPLDSSQEGGYEHLTSSPEEAVSPLGSEGGSTWKSLKKLVTSNRKAKTEEASKVSSPEQVASDSEITKEESSFSLKKLIPGRKKQKHGGKQEPISSDEADKGVGSDDEEDSETPAVVPMSEFDAEDLGEKHIILTEAVIETPLHITEEITQPDQLAPSTSPTATKDFEDLTEFISKHQQLSDIPEEGVIEETIATQDLIELTSEAVTAPEPLDDESTEMVSAVSQLTEESPKTSGNTTPVPAEYELKDTEVLLHEAVETINRTPTLSLVITKDQHLEAVTISVYPQILQTRKETEATVLTAHEKSDAVTICTGEESHQIDAVDESPVTHVVECPLEVRKVVPTELAPEETEESGAARITTDEVHKAEDESIAIMHIEIEKDQQTELVNELEEVRPVLVATVNSEEGVAQVEGKAIAEETPQPDTERLEVSVTDKLVFTQAFMEVTLKEEKEEFMDVSEDSADMENEPVAETITCDVQDVATAMPDVLKLESSNVLESLIGIVAPEVESTQKMDRVGALSPLVDSSMVQTLKKGDMVVRKNVPSAQFVDGLEIRVQVTDAEIKSAEETIETVLEVSSTDVNDHETLVQQVNAEIESAEANVDAVFEVVSTDVNHHETLIQQVNTEIESAEAHVETTLELGSTDDHEITVQVADAEIKSAQVIIENVLEVGLTDVTDHEIKVQEMDVVIESSEAIVDAVFVVLTDVKGHEIQVQVTDANAEIGTAEAILETALEMVSSTDVMEVIDICDKMEDKGEGENAIENITEAMFEEESSIITQEILQHVQQNFSEADSNVVPQSSEKAEIELTSEAEVSKSPEGIPVVAVTDAQGCTGVAAQVQNKSHLFENYVELNTQGNAHKPSDKETEPSISLKVDTVCEDRTTPETFAESTFEVDKVPDDIVPNTFVESCLQSNMQEVYATEAEFIIAFRLYQWA</sequence>
<feature type="coiled-coil region" evidence="6">
    <location>
        <begin position="1151"/>
        <end position="1242"/>
    </location>
</feature>
<proteinExistence type="predicted"/>
<comment type="subcellular location">
    <subcellularLocation>
        <location evidence="1">Membrane</location>
        <topology evidence="1">Lipid-anchor</topology>
    </subcellularLocation>
</comment>
<feature type="compositionally biased region" description="Basic and acidic residues" evidence="7">
    <location>
        <begin position="397"/>
        <end position="421"/>
    </location>
</feature>
<feature type="compositionally biased region" description="Polar residues" evidence="7">
    <location>
        <begin position="23"/>
        <end position="32"/>
    </location>
</feature>
<feature type="region of interest" description="Disordered" evidence="7">
    <location>
        <begin position="94"/>
        <end position="127"/>
    </location>
</feature>
<feature type="region of interest" description="Disordered" evidence="7">
    <location>
        <begin position="394"/>
        <end position="446"/>
    </location>
</feature>
<dbReference type="GO" id="GO:0007165">
    <property type="term" value="P:signal transduction"/>
    <property type="evidence" value="ECO:0007669"/>
    <property type="project" value="TreeGrafter"/>
</dbReference>
<evidence type="ECO:0000313" key="9">
    <source>
        <dbReference type="EMBL" id="CDQ67480.1"/>
    </source>
</evidence>
<dbReference type="PROSITE" id="PS51893">
    <property type="entry name" value="AKAP_CAM_BD"/>
    <property type="match status" value="1"/>
</dbReference>
<feature type="compositionally biased region" description="Basic residues" evidence="7">
    <location>
        <begin position="683"/>
        <end position="692"/>
    </location>
</feature>
<evidence type="ECO:0000313" key="10">
    <source>
        <dbReference type="Proteomes" id="UP000193380"/>
    </source>
</evidence>
<dbReference type="PANTHER" id="PTHR23209:SF4">
    <property type="entry name" value="A-KINASE ANCHOR PROTEIN 12"/>
    <property type="match status" value="1"/>
</dbReference>
<dbReference type="GO" id="GO:0005737">
    <property type="term" value="C:cytoplasm"/>
    <property type="evidence" value="ECO:0007669"/>
    <property type="project" value="TreeGrafter"/>
</dbReference>
<evidence type="ECO:0000256" key="7">
    <source>
        <dbReference type="SAM" id="MobiDB-lite"/>
    </source>
</evidence>
<organism evidence="9 10">
    <name type="scientific">Oncorhynchus mykiss</name>
    <name type="common">Rainbow trout</name>
    <name type="synonym">Salmo gairdneri</name>
    <dbReference type="NCBI Taxonomy" id="8022"/>
    <lineage>
        <taxon>Eukaryota</taxon>
        <taxon>Metazoa</taxon>
        <taxon>Chordata</taxon>
        <taxon>Craniata</taxon>
        <taxon>Vertebrata</taxon>
        <taxon>Euteleostomi</taxon>
        <taxon>Actinopterygii</taxon>
        <taxon>Neopterygii</taxon>
        <taxon>Teleostei</taxon>
        <taxon>Protacanthopterygii</taxon>
        <taxon>Salmoniformes</taxon>
        <taxon>Salmonidae</taxon>
        <taxon>Salmoninae</taxon>
        <taxon>Oncorhynchus</taxon>
    </lineage>
</organism>